<dbReference type="Proteomes" id="UP001239909">
    <property type="component" value="Unassembled WGS sequence"/>
</dbReference>
<comment type="caution">
    <text evidence="3">The sequence shown here is derived from an EMBL/GenBank/DDBJ whole genome shotgun (WGS) entry which is preliminary data.</text>
</comment>
<dbReference type="EMBL" id="BSYI01000048">
    <property type="protein sequence ID" value="GMG84992.1"/>
    <property type="molecule type" value="Genomic_DNA"/>
</dbReference>
<evidence type="ECO:0008006" key="5">
    <source>
        <dbReference type="Google" id="ProtNLM"/>
    </source>
</evidence>
<dbReference type="RefSeq" id="WP_285674197.1">
    <property type="nucleotide sequence ID" value="NZ_BSYI01000048.1"/>
</dbReference>
<proteinExistence type="predicted"/>
<dbReference type="NCBIfam" id="TIGR03370">
    <property type="entry name" value="VPLPA-CTERM"/>
    <property type="match status" value="1"/>
</dbReference>
<evidence type="ECO:0000256" key="2">
    <source>
        <dbReference type="SAM" id="SignalP"/>
    </source>
</evidence>
<evidence type="ECO:0000256" key="1">
    <source>
        <dbReference type="SAM" id="Phobius"/>
    </source>
</evidence>
<keyword evidence="1" id="KW-0472">Membrane</keyword>
<feature type="signal peptide" evidence="2">
    <location>
        <begin position="1"/>
        <end position="27"/>
    </location>
</feature>
<feature type="chain" id="PRO_5047483054" description="VPLPA-CTERM sorting domain-containing protein" evidence="2">
    <location>
        <begin position="28"/>
        <end position="193"/>
    </location>
</feature>
<gene>
    <name evidence="3" type="ORF">LNKW23_42080</name>
</gene>
<evidence type="ECO:0000313" key="3">
    <source>
        <dbReference type="EMBL" id="GMG84992.1"/>
    </source>
</evidence>
<feature type="transmembrane region" description="Helical" evidence="1">
    <location>
        <begin position="168"/>
        <end position="188"/>
    </location>
</feature>
<keyword evidence="1" id="KW-1133">Transmembrane helix</keyword>
<reference evidence="3 4" key="1">
    <citation type="submission" date="2023-04" db="EMBL/GenBank/DDBJ databases">
        <title>Marinoamorphus aggregata gen. nov., sp. Nov., isolate from tissue of brittle star Ophioplocus japonicus.</title>
        <authorList>
            <person name="Kawano K."/>
            <person name="Sawayama S."/>
            <person name="Nakagawa S."/>
        </authorList>
    </citation>
    <scope>NUCLEOTIDE SEQUENCE [LARGE SCALE GENOMIC DNA]</scope>
    <source>
        <strain evidence="3 4">NKW23</strain>
    </source>
</reference>
<organism evidence="3 4">
    <name type="scientific">Paralimibaculum aggregatum</name>
    <dbReference type="NCBI Taxonomy" id="3036245"/>
    <lineage>
        <taxon>Bacteria</taxon>
        <taxon>Pseudomonadati</taxon>
        <taxon>Pseudomonadota</taxon>
        <taxon>Alphaproteobacteria</taxon>
        <taxon>Rhodobacterales</taxon>
        <taxon>Paracoccaceae</taxon>
        <taxon>Paralimibaculum</taxon>
    </lineage>
</organism>
<keyword evidence="1" id="KW-0812">Transmembrane</keyword>
<accession>A0ABQ6LSE2</accession>
<protein>
    <recommendedName>
        <fullName evidence="5">VPLPA-CTERM sorting domain-containing protein</fullName>
    </recommendedName>
</protein>
<name>A0ABQ6LSE2_9RHOB</name>
<evidence type="ECO:0000313" key="4">
    <source>
        <dbReference type="Proteomes" id="UP001239909"/>
    </source>
</evidence>
<keyword evidence="2" id="KW-0732">Signal</keyword>
<sequence length="193" mass="19325">MAIGNSVIGRIAAAAVLAAGLGTAAPAASLVGATVSCAGSGSFNCSPASVVIAPAPYAPSPEFIFTDSPTLYELEIDFMGGWVDITFTPILSGLLSTTFSSVSPATLTLSGLSDPSMPGTPFRLYGPTISGILGMTADDFLFSGDTLTIDFAGTTWGPTSRVSFDVAVPLPAGLLLLGSALAGLGFAARRRAA</sequence>
<keyword evidence="4" id="KW-1185">Reference proteome</keyword>
<dbReference type="InterPro" id="IPR022472">
    <property type="entry name" value="VPLPA-CTERM"/>
</dbReference>